<proteinExistence type="predicted"/>
<gene>
    <name evidence="1" type="ORF">DPX16_3869</name>
</gene>
<dbReference type="AlphaFoldDB" id="A0A3N0XTH0"/>
<sequence length="159" mass="18382">MAFATWKYLKPVKYFRDITSLRKCFTDEKYEVEIVRQGGKKIMPSKLQFDLRNGENKEVKNKQEESREATTLKLDRWDSMQYLTPNSTELSSLIDLFPDPLAVYGARAPASAAVTHRRVAELCVCLSERARVCVTVYLNMMLLRFCAIFRKRACKIASL</sequence>
<dbReference type="Proteomes" id="UP000281406">
    <property type="component" value="Unassembled WGS sequence"/>
</dbReference>
<evidence type="ECO:0000313" key="1">
    <source>
        <dbReference type="EMBL" id="ROJ30621.1"/>
    </source>
</evidence>
<evidence type="ECO:0000313" key="2">
    <source>
        <dbReference type="Proteomes" id="UP000281406"/>
    </source>
</evidence>
<reference evidence="1 2" key="1">
    <citation type="submission" date="2018-10" db="EMBL/GenBank/DDBJ databases">
        <title>Genome assembly for a Yunnan-Guizhou Plateau 3E fish, Anabarilius grahami (Regan), and its evolutionary and genetic applications.</title>
        <authorList>
            <person name="Jiang W."/>
        </authorList>
    </citation>
    <scope>NUCLEOTIDE SEQUENCE [LARGE SCALE GENOMIC DNA]</scope>
    <source>
        <strain evidence="1">AG-KIZ</strain>
        <tissue evidence="1">Muscle</tissue>
    </source>
</reference>
<keyword evidence="2" id="KW-1185">Reference proteome</keyword>
<organism evidence="1 2">
    <name type="scientific">Anabarilius grahami</name>
    <name type="common">Kanglang fish</name>
    <name type="synonym">Barilius grahami</name>
    <dbReference type="NCBI Taxonomy" id="495550"/>
    <lineage>
        <taxon>Eukaryota</taxon>
        <taxon>Metazoa</taxon>
        <taxon>Chordata</taxon>
        <taxon>Craniata</taxon>
        <taxon>Vertebrata</taxon>
        <taxon>Euteleostomi</taxon>
        <taxon>Actinopterygii</taxon>
        <taxon>Neopterygii</taxon>
        <taxon>Teleostei</taxon>
        <taxon>Ostariophysi</taxon>
        <taxon>Cypriniformes</taxon>
        <taxon>Xenocyprididae</taxon>
        <taxon>Xenocypridinae</taxon>
        <taxon>Xenocypridinae incertae sedis</taxon>
        <taxon>Anabarilius</taxon>
    </lineage>
</organism>
<accession>A0A3N0XTH0</accession>
<protein>
    <submittedName>
        <fullName evidence="1">Uncharacterized protein</fullName>
    </submittedName>
</protein>
<name>A0A3N0XTH0_ANAGA</name>
<comment type="caution">
    <text evidence="1">The sequence shown here is derived from an EMBL/GenBank/DDBJ whole genome shotgun (WGS) entry which is preliminary data.</text>
</comment>
<dbReference type="EMBL" id="RJVU01061862">
    <property type="protein sequence ID" value="ROJ30621.1"/>
    <property type="molecule type" value="Genomic_DNA"/>
</dbReference>